<organism evidence="1 2">
    <name type="scientific">Ramazzottius varieornatus</name>
    <name type="common">Water bear</name>
    <name type="synonym">Tardigrade</name>
    <dbReference type="NCBI Taxonomy" id="947166"/>
    <lineage>
        <taxon>Eukaryota</taxon>
        <taxon>Metazoa</taxon>
        <taxon>Ecdysozoa</taxon>
        <taxon>Tardigrada</taxon>
        <taxon>Eutardigrada</taxon>
        <taxon>Parachela</taxon>
        <taxon>Hypsibioidea</taxon>
        <taxon>Ramazzottiidae</taxon>
        <taxon>Ramazzottius</taxon>
    </lineage>
</organism>
<dbReference type="Proteomes" id="UP000186922">
    <property type="component" value="Unassembled WGS sequence"/>
</dbReference>
<protein>
    <submittedName>
        <fullName evidence="1">Uncharacterized protein</fullName>
    </submittedName>
</protein>
<comment type="caution">
    <text evidence="1">The sequence shown here is derived from an EMBL/GenBank/DDBJ whole genome shotgun (WGS) entry which is preliminary data.</text>
</comment>
<name>A0A1D1W4V9_RAMVA</name>
<dbReference type="AlphaFoldDB" id="A0A1D1W4V9"/>
<accession>A0A1D1W4V9</accession>
<evidence type="ECO:0000313" key="2">
    <source>
        <dbReference type="Proteomes" id="UP000186922"/>
    </source>
</evidence>
<keyword evidence="2" id="KW-1185">Reference proteome</keyword>
<reference evidence="1 2" key="1">
    <citation type="journal article" date="2016" name="Nat. Commun.">
        <title>Extremotolerant tardigrade genome and improved radiotolerance of human cultured cells by tardigrade-unique protein.</title>
        <authorList>
            <person name="Hashimoto T."/>
            <person name="Horikawa D.D."/>
            <person name="Saito Y."/>
            <person name="Kuwahara H."/>
            <person name="Kozuka-Hata H."/>
            <person name="Shin-I T."/>
            <person name="Minakuchi Y."/>
            <person name="Ohishi K."/>
            <person name="Motoyama A."/>
            <person name="Aizu T."/>
            <person name="Enomoto A."/>
            <person name="Kondo K."/>
            <person name="Tanaka S."/>
            <person name="Hara Y."/>
            <person name="Koshikawa S."/>
            <person name="Sagara H."/>
            <person name="Miura T."/>
            <person name="Yokobori S."/>
            <person name="Miyagawa K."/>
            <person name="Suzuki Y."/>
            <person name="Kubo T."/>
            <person name="Oyama M."/>
            <person name="Kohara Y."/>
            <person name="Fujiyama A."/>
            <person name="Arakawa K."/>
            <person name="Katayama T."/>
            <person name="Toyoda A."/>
            <person name="Kunieda T."/>
        </authorList>
    </citation>
    <scope>NUCLEOTIDE SEQUENCE [LARGE SCALE GENOMIC DNA]</scope>
    <source>
        <strain evidence="1 2">YOKOZUNA-1</strain>
    </source>
</reference>
<sequence>MEPAKPLDTEEIAPWSRVRLLITPGVNPPPAVVTHVPLSIERGNVLDIISVARDIISQFLELAVL</sequence>
<dbReference type="EMBL" id="BDGG01000013">
    <property type="protein sequence ID" value="GAV05999.1"/>
    <property type="molecule type" value="Genomic_DNA"/>
</dbReference>
<gene>
    <name evidence="1" type="primary">RvY_16042-1</name>
    <name evidence="1" type="synonym">RvY_16042.1</name>
    <name evidence="1" type="ORF">RvY_16042</name>
</gene>
<proteinExistence type="predicted"/>
<evidence type="ECO:0000313" key="1">
    <source>
        <dbReference type="EMBL" id="GAV05999.1"/>
    </source>
</evidence>